<dbReference type="AlphaFoldDB" id="A0A226EX94"/>
<dbReference type="SMART" id="SM00239">
    <property type="entry name" value="C2"/>
    <property type="match status" value="2"/>
</dbReference>
<feature type="compositionally biased region" description="Basic and acidic residues" evidence="1">
    <location>
        <begin position="32"/>
        <end position="49"/>
    </location>
</feature>
<evidence type="ECO:0000259" key="3">
    <source>
        <dbReference type="PROSITE" id="PS50004"/>
    </source>
</evidence>
<dbReference type="EMBL" id="LNIX01000001">
    <property type="protein sequence ID" value="OXA61777.1"/>
    <property type="molecule type" value="Genomic_DNA"/>
</dbReference>
<proteinExistence type="predicted"/>
<organism evidence="4 5">
    <name type="scientific">Folsomia candida</name>
    <name type="common">Springtail</name>
    <dbReference type="NCBI Taxonomy" id="158441"/>
    <lineage>
        <taxon>Eukaryota</taxon>
        <taxon>Metazoa</taxon>
        <taxon>Ecdysozoa</taxon>
        <taxon>Arthropoda</taxon>
        <taxon>Hexapoda</taxon>
        <taxon>Collembola</taxon>
        <taxon>Entomobryomorpha</taxon>
        <taxon>Isotomoidea</taxon>
        <taxon>Isotomidae</taxon>
        <taxon>Proisotominae</taxon>
        <taxon>Folsomia</taxon>
    </lineage>
</organism>
<keyword evidence="5" id="KW-1185">Reference proteome</keyword>
<dbReference type="InterPro" id="IPR035892">
    <property type="entry name" value="C2_domain_sf"/>
</dbReference>
<dbReference type="CDD" id="cd00030">
    <property type="entry name" value="C2"/>
    <property type="match status" value="2"/>
</dbReference>
<evidence type="ECO:0000313" key="4">
    <source>
        <dbReference type="EMBL" id="OXA61777.1"/>
    </source>
</evidence>
<dbReference type="Pfam" id="PF00168">
    <property type="entry name" value="C2"/>
    <property type="match status" value="2"/>
</dbReference>
<feature type="domain" description="C2" evidence="3">
    <location>
        <begin position="81"/>
        <end position="213"/>
    </location>
</feature>
<dbReference type="PANTHER" id="PTHR47800:SF5">
    <property type="entry name" value="FER-1-LIKE PROTEIN 6"/>
    <property type="match status" value="1"/>
</dbReference>
<dbReference type="PROSITE" id="PS50004">
    <property type="entry name" value="C2"/>
    <property type="match status" value="2"/>
</dbReference>
<reference evidence="4 5" key="1">
    <citation type="submission" date="2015-12" db="EMBL/GenBank/DDBJ databases">
        <title>The genome of Folsomia candida.</title>
        <authorList>
            <person name="Faddeeva A."/>
            <person name="Derks M.F."/>
            <person name="Anvar Y."/>
            <person name="Smit S."/>
            <person name="Van Straalen N."/>
            <person name="Roelofs D."/>
        </authorList>
    </citation>
    <scope>NUCLEOTIDE SEQUENCE [LARGE SCALE GENOMIC DNA]</scope>
    <source>
        <strain evidence="4 5">VU population</strain>
        <tissue evidence="4">Whole body</tissue>
    </source>
</reference>
<protein>
    <submittedName>
        <fullName evidence="4">Copine-9</fullName>
    </submittedName>
</protein>
<sequence>MCKLSLISFTFVLFVAVSSSPQQRYRGSTGEQRYRGSEYDSERAYRGDGSDQWYRGGDSSQQRVAGDDRYKEREYRRDEDRYYADSPQSSYNDRNPRPEKLHFVLSATNLPAGRNSRHESVNSYVKVRFGSLPTHSTRRGEDLQSLDDSEVFVNELNPKWIKVWEIQYTKGTNQKVWVQVREHGITGEGTVIGQAEIDLDEYVEHGHQLTVPISGTKSGQIVMQNTAPFKFTLELKSIPGLDEFGGLSDPYVLCYFRYGKDGRDYKFHETKTLDNTRTAVWNQPITFDNFQRGTDQMFHFVVKDADNISADDDIGEAFLDVEAFADKKQKSVLPISSYSNVTLYVKYVI</sequence>
<feature type="domain" description="C2" evidence="3">
    <location>
        <begin position="214"/>
        <end position="335"/>
    </location>
</feature>
<dbReference type="Gene3D" id="2.60.40.150">
    <property type="entry name" value="C2 domain"/>
    <property type="match status" value="2"/>
</dbReference>
<feature type="signal peptide" evidence="2">
    <location>
        <begin position="1"/>
        <end position="19"/>
    </location>
</feature>
<dbReference type="Proteomes" id="UP000198287">
    <property type="component" value="Unassembled WGS sequence"/>
</dbReference>
<name>A0A226EX94_FOLCA</name>
<comment type="caution">
    <text evidence="4">The sequence shown here is derived from an EMBL/GenBank/DDBJ whole genome shotgun (WGS) entry which is preliminary data.</text>
</comment>
<dbReference type="OrthoDB" id="73919at2759"/>
<evidence type="ECO:0000256" key="1">
    <source>
        <dbReference type="SAM" id="MobiDB-lite"/>
    </source>
</evidence>
<dbReference type="InterPro" id="IPR000008">
    <property type="entry name" value="C2_dom"/>
</dbReference>
<dbReference type="GO" id="GO:0010628">
    <property type="term" value="P:positive regulation of gene expression"/>
    <property type="evidence" value="ECO:0007669"/>
    <property type="project" value="TreeGrafter"/>
</dbReference>
<feature type="region of interest" description="Disordered" evidence="1">
    <location>
        <begin position="24"/>
        <end position="98"/>
    </location>
</feature>
<dbReference type="SUPFAM" id="SSF49562">
    <property type="entry name" value="C2 domain (Calcium/lipid-binding domain, CaLB)"/>
    <property type="match status" value="2"/>
</dbReference>
<feature type="compositionally biased region" description="Basic and acidic residues" evidence="1">
    <location>
        <begin position="65"/>
        <end position="83"/>
    </location>
</feature>
<dbReference type="STRING" id="158441.A0A226EX94"/>
<keyword evidence="2" id="KW-0732">Signal</keyword>
<evidence type="ECO:0000256" key="2">
    <source>
        <dbReference type="SAM" id="SignalP"/>
    </source>
</evidence>
<dbReference type="PANTHER" id="PTHR47800">
    <property type="entry name" value="C2 DOMAIN-CONTAINING PROTEIN"/>
    <property type="match status" value="1"/>
</dbReference>
<gene>
    <name evidence="4" type="ORF">Fcan01_01145</name>
</gene>
<feature type="chain" id="PRO_5012398182" evidence="2">
    <location>
        <begin position="20"/>
        <end position="349"/>
    </location>
</feature>
<evidence type="ECO:0000313" key="5">
    <source>
        <dbReference type="Proteomes" id="UP000198287"/>
    </source>
</evidence>
<accession>A0A226EX94</accession>